<name>A0ACD1A7L8_9FIRM</name>
<keyword evidence="2" id="KW-1185">Reference proteome</keyword>
<evidence type="ECO:0000313" key="2">
    <source>
        <dbReference type="Proteomes" id="UP000594014"/>
    </source>
</evidence>
<protein>
    <submittedName>
        <fullName evidence="1">GNAT family N-acetyltransferase</fullName>
    </submittedName>
</protein>
<dbReference type="Proteomes" id="UP000594014">
    <property type="component" value="Chromosome"/>
</dbReference>
<dbReference type="EMBL" id="CP042469">
    <property type="protein sequence ID" value="QOX62392.1"/>
    <property type="molecule type" value="Genomic_DNA"/>
</dbReference>
<accession>A0ACD1A7L8</accession>
<organism evidence="1 2">
    <name type="scientific">Anoxybacterium hadale</name>
    <dbReference type="NCBI Taxonomy" id="3408580"/>
    <lineage>
        <taxon>Bacteria</taxon>
        <taxon>Bacillati</taxon>
        <taxon>Bacillota</taxon>
        <taxon>Clostridia</taxon>
        <taxon>Peptostreptococcales</taxon>
        <taxon>Anaerovoracaceae</taxon>
        <taxon>Anoxybacterium</taxon>
    </lineage>
</organism>
<sequence>MMVDLLKIAPFFSEWKETLIWSCLQGCMGYAIADHNENPTAAQIVVGDFCFYAGMPNADLVKQAAAPIIVPRNLEWCELIEFIWGDRVEKVLRYAIKKEPDVFDAEKLAEYATLVDEKYTLKLIDQEIYDYIIQEDWSKDLCSQFADYHDYRKRGIGVAVIHQGKPVSGASSYTVYNGGIEIEVDTKPEFRRKGLAAACSARLILECLQREFYPSWDAHDLHSVALAEKLGYHMDAPYTVYIKR</sequence>
<evidence type="ECO:0000313" key="1">
    <source>
        <dbReference type="EMBL" id="QOX62392.1"/>
    </source>
</evidence>
<reference evidence="1" key="1">
    <citation type="submission" date="2019-08" db="EMBL/GenBank/DDBJ databases">
        <title>Genome sequence of Clostridiales bacterium MT110.</title>
        <authorList>
            <person name="Cao J."/>
        </authorList>
    </citation>
    <scope>NUCLEOTIDE SEQUENCE</scope>
    <source>
        <strain evidence="1">MT110</strain>
    </source>
</reference>
<proteinExistence type="predicted"/>
<gene>
    <name evidence="1" type="ORF">FRZ06_02960</name>
</gene>